<evidence type="ECO:0000313" key="2">
    <source>
        <dbReference type="Proteomes" id="UP000664859"/>
    </source>
</evidence>
<dbReference type="Proteomes" id="UP000664859">
    <property type="component" value="Unassembled WGS sequence"/>
</dbReference>
<comment type="caution">
    <text evidence="1">The sequence shown here is derived from an EMBL/GenBank/DDBJ whole genome shotgun (WGS) entry which is preliminary data.</text>
</comment>
<accession>A0A835ZEP4</accession>
<dbReference type="AlphaFoldDB" id="A0A835ZEP4"/>
<name>A0A835ZEP4_9STRA</name>
<organism evidence="1 2">
    <name type="scientific">Tribonema minus</name>
    <dbReference type="NCBI Taxonomy" id="303371"/>
    <lineage>
        <taxon>Eukaryota</taxon>
        <taxon>Sar</taxon>
        <taxon>Stramenopiles</taxon>
        <taxon>Ochrophyta</taxon>
        <taxon>PX clade</taxon>
        <taxon>Xanthophyceae</taxon>
        <taxon>Tribonematales</taxon>
        <taxon>Tribonemataceae</taxon>
        <taxon>Tribonema</taxon>
    </lineage>
</organism>
<sequence>MGLDRVAAVLFIAIVLWYSVDTEVLLVQDRAMSTKKWSREGVDAAKVQVELNAMNANYRFGHVQLLYIPILLCIALEGRGWRPRVAARWPLEPSLFASFNANMGAAYCAAIFLRTLQLRGLASWRAMWLGSNVPVACALLAVLADRCAAGAGVTRGLDEVADAYAAPFANCGGGGGGSGGSVVGL</sequence>
<proteinExistence type="predicted"/>
<keyword evidence="2" id="KW-1185">Reference proteome</keyword>
<evidence type="ECO:0000313" key="1">
    <source>
        <dbReference type="EMBL" id="KAG5193082.1"/>
    </source>
</evidence>
<dbReference type="EMBL" id="JAFCMP010000001">
    <property type="protein sequence ID" value="KAG5193082.1"/>
    <property type="molecule type" value="Genomic_DNA"/>
</dbReference>
<protein>
    <submittedName>
        <fullName evidence="1">Uncharacterized protein</fullName>
    </submittedName>
</protein>
<reference evidence="1" key="1">
    <citation type="submission" date="2021-02" db="EMBL/GenBank/DDBJ databases">
        <title>First Annotated Genome of the Yellow-green Alga Tribonema minus.</title>
        <authorList>
            <person name="Mahan K.M."/>
        </authorList>
    </citation>
    <scope>NUCLEOTIDE SEQUENCE</scope>
    <source>
        <strain evidence="1">UTEX B ZZ1240</strain>
    </source>
</reference>
<gene>
    <name evidence="1" type="ORF">JKP88DRAFT_272386</name>
</gene>